<dbReference type="PIRSF" id="PIRSF006060">
    <property type="entry name" value="AA_transporter"/>
    <property type="match status" value="1"/>
</dbReference>
<sequence>MRRSRDERPEVRRAPAGGTFVGSAEADIRLNIGRRSPRIRRCGRGGLHDRARAGIRMSQVKSSKRMTVTQATFIGVGSMVGAGIFALLGSAGAVAGAAVWLSFLIAGIIAALQGYSFAKLGSTYPSGGGLLTYLSKGFGEGHVTAVGAWLFYTAGSIVTAMVAASFGGYVSTAFTDDDPVWATVFAILLVLVMTGLNAIGSQAVARVQSVIVKVVLAILAVFAVVTIANLDPTLLAPTQYPGFQQIIASVALTFFAFLGFGVITFTARDLPDPKRQLPRAMYIAIAIATTIYVAVSLGVFGTLTADQVVEYGETAIAEAAKPVLGDLGYSLIVVTAIFSTMGAVNAGLYPSVGMTQHLAAVGLFPSAFSRSLGRVPVGLLVMAALTIVQLLLLDLNAIASLGSAVALIVFSAVTIAHFRVYRETGASLIVLIIALITTAVTFVVFCTTTLVEQPRTAIALLAIIGLAVLLDQLWTRVRRQRERSHA</sequence>
<feature type="transmembrane region" description="Helical" evidence="6">
    <location>
        <begin position="428"/>
        <end position="451"/>
    </location>
</feature>
<dbReference type="InterPro" id="IPR050367">
    <property type="entry name" value="APC_superfamily"/>
</dbReference>
<feature type="transmembrane region" description="Helical" evidence="6">
    <location>
        <begin position="327"/>
        <end position="350"/>
    </location>
</feature>
<protein>
    <submittedName>
        <fullName evidence="7">APC family permease</fullName>
    </submittedName>
</protein>
<feature type="transmembrane region" description="Helical" evidence="6">
    <location>
        <begin position="457"/>
        <end position="474"/>
    </location>
</feature>
<dbReference type="PANTHER" id="PTHR42770:SF11">
    <property type="entry name" value="INNER MEMBRANE TRANSPORT PROTEIN YBAT"/>
    <property type="match status" value="1"/>
</dbReference>
<evidence type="ECO:0000256" key="2">
    <source>
        <dbReference type="ARBA" id="ARBA00022475"/>
    </source>
</evidence>
<gene>
    <name evidence="7" type="ORF">RH861_07130</name>
</gene>
<feature type="transmembrane region" description="Helical" evidence="6">
    <location>
        <begin position="279"/>
        <end position="300"/>
    </location>
</feature>
<comment type="caution">
    <text evidence="7">The sequence shown here is derived from an EMBL/GenBank/DDBJ whole genome shotgun (WGS) entry which is preliminary data.</text>
</comment>
<evidence type="ECO:0000256" key="5">
    <source>
        <dbReference type="ARBA" id="ARBA00023136"/>
    </source>
</evidence>
<feature type="transmembrane region" description="Helical" evidence="6">
    <location>
        <begin position="371"/>
        <end position="392"/>
    </location>
</feature>
<evidence type="ECO:0000256" key="4">
    <source>
        <dbReference type="ARBA" id="ARBA00022989"/>
    </source>
</evidence>
<feature type="transmembrane region" description="Helical" evidence="6">
    <location>
        <begin position="211"/>
        <end position="230"/>
    </location>
</feature>
<evidence type="ECO:0000313" key="7">
    <source>
        <dbReference type="EMBL" id="MDR5691835.1"/>
    </source>
</evidence>
<evidence type="ECO:0000256" key="6">
    <source>
        <dbReference type="SAM" id="Phobius"/>
    </source>
</evidence>
<reference evidence="8" key="1">
    <citation type="submission" date="2023-07" db="EMBL/GenBank/DDBJ databases">
        <title>Description of three actinobacteria isolated from air of manufacturing shop in a pharmaceutical factory.</title>
        <authorList>
            <person name="Zhang D.-F."/>
        </authorList>
    </citation>
    <scope>NUCLEOTIDE SEQUENCE [LARGE SCALE GENOMIC DNA]</scope>
    <source>
        <strain evidence="8">CCTCC AB 2011122</strain>
    </source>
</reference>
<feature type="transmembrane region" description="Helical" evidence="6">
    <location>
        <begin position="94"/>
        <end position="112"/>
    </location>
</feature>
<dbReference type="RefSeq" id="WP_344757708.1">
    <property type="nucleotide sequence ID" value="NZ_BAABBS010000002.1"/>
</dbReference>
<proteinExistence type="predicted"/>
<feature type="transmembrane region" description="Helical" evidence="6">
    <location>
        <begin position="66"/>
        <end position="88"/>
    </location>
</feature>
<dbReference type="EMBL" id="JAVKGS010000002">
    <property type="protein sequence ID" value="MDR5691835.1"/>
    <property type="molecule type" value="Genomic_DNA"/>
</dbReference>
<evidence type="ECO:0000256" key="3">
    <source>
        <dbReference type="ARBA" id="ARBA00022692"/>
    </source>
</evidence>
<dbReference type="Gene3D" id="1.20.1740.10">
    <property type="entry name" value="Amino acid/polyamine transporter I"/>
    <property type="match status" value="1"/>
</dbReference>
<dbReference type="Pfam" id="PF13520">
    <property type="entry name" value="AA_permease_2"/>
    <property type="match status" value="1"/>
</dbReference>
<feature type="transmembrane region" description="Helical" evidence="6">
    <location>
        <begin position="242"/>
        <end position="267"/>
    </location>
</feature>
<keyword evidence="5 6" id="KW-0472">Membrane</keyword>
<dbReference type="InterPro" id="IPR002293">
    <property type="entry name" value="AA/rel_permease1"/>
</dbReference>
<feature type="transmembrane region" description="Helical" evidence="6">
    <location>
        <begin position="180"/>
        <end position="199"/>
    </location>
</feature>
<dbReference type="Proteomes" id="UP001260072">
    <property type="component" value="Unassembled WGS sequence"/>
</dbReference>
<organism evidence="7 8">
    <name type="scientific">Agromyces indicus</name>
    <dbReference type="NCBI Taxonomy" id="758919"/>
    <lineage>
        <taxon>Bacteria</taxon>
        <taxon>Bacillati</taxon>
        <taxon>Actinomycetota</taxon>
        <taxon>Actinomycetes</taxon>
        <taxon>Micrococcales</taxon>
        <taxon>Microbacteriaceae</taxon>
        <taxon>Agromyces</taxon>
    </lineage>
</organism>
<keyword evidence="2" id="KW-1003">Cell membrane</keyword>
<name>A0ABU1FJ91_9MICO</name>
<accession>A0ABU1FJ91</accession>
<feature type="transmembrane region" description="Helical" evidence="6">
    <location>
        <begin position="146"/>
        <end position="168"/>
    </location>
</feature>
<keyword evidence="3 6" id="KW-0812">Transmembrane</keyword>
<dbReference type="PANTHER" id="PTHR42770">
    <property type="entry name" value="AMINO ACID TRANSPORTER-RELATED"/>
    <property type="match status" value="1"/>
</dbReference>
<feature type="transmembrane region" description="Helical" evidence="6">
    <location>
        <begin position="398"/>
        <end position="416"/>
    </location>
</feature>
<keyword evidence="4 6" id="KW-1133">Transmembrane helix</keyword>
<keyword evidence="8" id="KW-1185">Reference proteome</keyword>
<comment type="subcellular location">
    <subcellularLocation>
        <location evidence="1">Cell membrane</location>
        <topology evidence="1">Multi-pass membrane protein</topology>
    </subcellularLocation>
</comment>
<evidence type="ECO:0000313" key="8">
    <source>
        <dbReference type="Proteomes" id="UP001260072"/>
    </source>
</evidence>
<evidence type="ECO:0000256" key="1">
    <source>
        <dbReference type="ARBA" id="ARBA00004651"/>
    </source>
</evidence>